<feature type="chain" id="PRO_5012989546" evidence="5">
    <location>
        <begin position="25"/>
        <end position="180"/>
    </location>
</feature>
<dbReference type="EMBL" id="NOWC01000007">
    <property type="protein sequence ID" value="OZS75042.1"/>
    <property type="molecule type" value="Genomic_DNA"/>
</dbReference>
<proteinExistence type="inferred from homology"/>
<name>A0A264VUR4_PRORE</name>
<dbReference type="Proteomes" id="UP000216001">
    <property type="component" value="Unassembled WGS sequence"/>
</dbReference>
<dbReference type="GO" id="GO:0009289">
    <property type="term" value="C:pilus"/>
    <property type="evidence" value="ECO:0007669"/>
    <property type="project" value="UniProtKB-SubCell"/>
</dbReference>
<evidence type="ECO:0000259" key="6">
    <source>
        <dbReference type="Pfam" id="PF00419"/>
    </source>
</evidence>
<dbReference type="Gene3D" id="2.60.40.1090">
    <property type="entry name" value="Fimbrial-type adhesion domain"/>
    <property type="match status" value="1"/>
</dbReference>
<dbReference type="GO" id="GO:0043709">
    <property type="term" value="P:cell adhesion involved in single-species biofilm formation"/>
    <property type="evidence" value="ECO:0007669"/>
    <property type="project" value="TreeGrafter"/>
</dbReference>
<evidence type="ECO:0000256" key="3">
    <source>
        <dbReference type="ARBA" id="ARBA00022729"/>
    </source>
</evidence>
<dbReference type="PANTHER" id="PTHR33420">
    <property type="entry name" value="FIMBRIAL SUBUNIT ELFA-RELATED"/>
    <property type="match status" value="1"/>
</dbReference>
<dbReference type="RefSeq" id="WP_094961297.1">
    <property type="nucleotide sequence ID" value="NZ_ABDWLN020000053.1"/>
</dbReference>
<dbReference type="PANTHER" id="PTHR33420:SF12">
    <property type="entry name" value="FIMBRIN-LIKE PROTEIN FIMI-RELATED"/>
    <property type="match status" value="1"/>
</dbReference>
<evidence type="ECO:0000256" key="2">
    <source>
        <dbReference type="ARBA" id="ARBA00006671"/>
    </source>
</evidence>
<dbReference type="InterPro" id="IPR036937">
    <property type="entry name" value="Adhesion_dom_fimbrial_sf"/>
</dbReference>
<dbReference type="InterPro" id="IPR008966">
    <property type="entry name" value="Adhesion_dom_sf"/>
</dbReference>
<evidence type="ECO:0000313" key="9">
    <source>
        <dbReference type="Proteomes" id="UP000216001"/>
    </source>
</evidence>
<gene>
    <name evidence="7" type="primary">fimF_1</name>
    <name evidence="8" type="ORF">CHI95_07790</name>
    <name evidence="7" type="ORF">GHA_02006</name>
</gene>
<evidence type="ECO:0000256" key="5">
    <source>
        <dbReference type="SAM" id="SignalP"/>
    </source>
</evidence>
<evidence type="ECO:0000256" key="4">
    <source>
        <dbReference type="ARBA" id="ARBA00023263"/>
    </source>
</evidence>
<accession>A0A264VUR4</accession>
<comment type="caution">
    <text evidence="8">The sequence shown here is derived from an EMBL/GenBank/DDBJ whole genome shotgun (WGS) entry which is preliminary data.</text>
</comment>
<dbReference type="InterPro" id="IPR050263">
    <property type="entry name" value="Bact_Fimbrial_Adh_Pro"/>
</dbReference>
<evidence type="ECO:0000313" key="8">
    <source>
        <dbReference type="EMBL" id="OZS75042.1"/>
    </source>
</evidence>
<dbReference type="InterPro" id="IPR000259">
    <property type="entry name" value="Adhesion_dom_fimbrial"/>
</dbReference>
<reference evidence="8 9" key="1">
    <citation type="submission" date="2017-07" db="EMBL/GenBank/DDBJ databases">
        <title>blaIMP-27 on transferable plasmids in Proteus mirabilis and Providencia rettgeri.</title>
        <authorList>
            <person name="Potter R."/>
        </authorList>
    </citation>
    <scope>NUCLEOTIDE SEQUENCE [LARGE SCALE GENOMIC DNA]</scope>
    <source>
        <strain evidence="8 9">PR1</strain>
    </source>
</reference>
<comment type="subcellular location">
    <subcellularLocation>
        <location evidence="1">Fimbrium</location>
    </subcellularLocation>
</comment>
<dbReference type="Pfam" id="PF00419">
    <property type="entry name" value="Fimbrial"/>
    <property type="match status" value="1"/>
</dbReference>
<dbReference type="SUPFAM" id="SSF49401">
    <property type="entry name" value="Bacterial adhesins"/>
    <property type="match status" value="1"/>
</dbReference>
<comment type="similarity">
    <text evidence="2">Belongs to the fimbrial protein family.</text>
</comment>
<dbReference type="AlphaFoldDB" id="A0A264VUR4"/>
<feature type="signal peptide" evidence="5">
    <location>
        <begin position="1"/>
        <end position="24"/>
    </location>
</feature>
<keyword evidence="3 5" id="KW-0732">Signal</keyword>
<protein>
    <submittedName>
        <fullName evidence="7">Long polar fimbrial protein LpfE</fullName>
    </submittedName>
</protein>
<evidence type="ECO:0000256" key="1">
    <source>
        <dbReference type="ARBA" id="ARBA00004561"/>
    </source>
</evidence>
<dbReference type="EMBL" id="CAHPSF010000004">
    <property type="protein sequence ID" value="CAB5692329.1"/>
    <property type="molecule type" value="Genomic_DNA"/>
</dbReference>
<evidence type="ECO:0000313" key="7">
    <source>
        <dbReference type="EMBL" id="CAB5692329.1"/>
    </source>
</evidence>
<keyword evidence="4" id="KW-0281">Fimbrium</keyword>
<reference evidence="7" key="2">
    <citation type="submission" date="2020-05" db="EMBL/GenBank/DDBJ databases">
        <authorList>
            <person name="Delgado-Blas J."/>
        </authorList>
    </citation>
    <scope>NUCLEOTIDE SEQUENCE</scope>
    <source>
        <strain evidence="7">BB1453</strain>
    </source>
</reference>
<dbReference type="Proteomes" id="UP000834611">
    <property type="component" value="Unassembled WGS sequence"/>
</dbReference>
<sequence length="180" mass="18538">MKKTFVLTLISAMAGIALISGAQAADATLTLKATIKLAGCDISTGTGKDQLVDFSDVTVVKNAVKGSSIAKKDFNLQFQNCADLKGIDVSMKGTADTDFAGGELFAIDKGTNMSKGVGVKIIAKTTGGEKVQKPVGDTVVWGSLSGASVTLPYRAELVKTLDTITGGDVRSVAEVSVAYK</sequence>
<organism evidence="8 9">
    <name type="scientific">Providencia rettgeri</name>
    <dbReference type="NCBI Taxonomy" id="587"/>
    <lineage>
        <taxon>Bacteria</taxon>
        <taxon>Pseudomonadati</taxon>
        <taxon>Pseudomonadota</taxon>
        <taxon>Gammaproteobacteria</taxon>
        <taxon>Enterobacterales</taxon>
        <taxon>Morganellaceae</taxon>
        <taxon>Providencia</taxon>
    </lineage>
</organism>
<feature type="domain" description="Fimbrial-type adhesion" evidence="6">
    <location>
        <begin position="31"/>
        <end position="180"/>
    </location>
</feature>
<dbReference type="GeneID" id="92273894"/>